<feature type="region of interest" description="Disordered" evidence="1">
    <location>
        <begin position="30"/>
        <end position="61"/>
    </location>
</feature>
<accession>A0A2T6BPN0</accession>
<reference evidence="2 3" key="1">
    <citation type="submission" date="2018-04" db="EMBL/GenBank/DDBJ databases">
        <title>Genomic Encyclopedia of Archaeal and Bacterial Type Strains, Phase II (KMG-II): from individual species to whole genera.</title>
        <authorList>
            <person name="Goeker M."/>
        </authorList>
    </citation>
    <scope>NUCLEOTIDE SEQUENCE [LARGE SCALE GENOMIC DNA]</scope>
    <source>
        <strain evidence="2 3">DSM 100977</strain>
    </source>
</reference>
<dbReference type="EMBL" id="QBKS01000001">
    <property type="protein sequence ID" value="PTX58025.1"/>
    <property type="molecule type" value="Genomic_DNA"/>
</dbReference>
<organism evidence="2 3">
    <name type="scientific">Litoreibacter ponti</name>
    <dbReference type="NCBI Taxonomy" id="1510457"/>
    <lineage>
        <taxon>Bacteria</taxon>
        <taxon>Pseudomonadati</taxon>
        <taxon>Pseudomonadota</taxon>
        <taxon>Alphaproteobacteria</taxon>
        <taxon>Rhodobacterales</taxon>
        <taxon>Roseobacteraceae</taxon>
        <taxon>Litoreibacter</taxon>
    </lineage>
</organism>
<dbReference type="RefSeq" id="WP_107846071.1">
    <property type="nucleotide sequence ID" value="NZ_QBKS01000001.1"/>
</dbReference>
<dbReference type="Proteomes" id="UP000243978">
    <property type="component" value="Unassembled WGS sequence"/>
</dbReference>
<dbReference type="OrthoDB" id="7867422at2"/>
<keyword evidence="3" id="KW-1185">Reference proteome</keyword>
<sequence length="61" mass="7014">MRHILDQHAPGTSSTARRWAYAMQRRAMPSKGTLVLQRRKRNSDSSARPQHFLRIARGVEA</sequence>
<evidence type="ECO:0000256" key="1">
    <source>
        <dbReference type="SAM" id="MobiDB-lite"/>
    </source>
</evidence>
<protein>
    <submittedName>
        <fullName evidence="2">Uncharacterized protein</fullName>
    </submittedName>
</protein>
<evidence type="ECO:0000313" key="3">
    <source>
        <dbReference type="Proteomes" id="UP000243978"/>
    </source>
</evidence>
<comment type="caution">
    <text evidence="2">The sequence shown here is derived from an EMBL/GenBank/DDBJ whole genome shotgun (WGS) entry which is preliminary data.</text>
</comment>
<name>A0A2T6BPN0_9RHOB</name>
<gene>
    <name evidence="2" type="ORF">C8N43_2701</name>
</gene>
<evidence type="ECO:0000313" key="2">
    <source>
        <dbReference type="EMBL" id="PTX58025.1"/>
    </source>
</evidence>
<dbReference type="AlphaFoldDB" id="A0A2T6BPN0"/>
<proteinExistence type="predicted"/>